<dbReference type="GO" id="GO:0005886">
    <property type="term" value="C:plasma membrane"/>
    <property type="evidence" value="ECO:0007669"/>
    <property type="project" value="UniProtKB-SubCell"/>
</dbReference>
<dbReference type="Gene3D" id="1.20.1640.10">
    <property type="entry name" value="Multidrug efflux transporter AcrB transmembrane domain"/>
    <property type="match status" value="2"/>
</dbReference>
<feature type="transmembrane region" description="Helical" evidence="7">
    <location>
        <begin position="181"/>
        <end position="201"/>
    </location>
</feature>
<feature type="transmembrane region" description="Helical" evidence="7">
    <location>
        <begin position="208"/>
        <end position="228"/>
    </location>
</feature>
<proteinExistence type="inferred from homology"/>
<evidence type="ECO:0000256" key="6">
    <source>
        <dbReference type="ARBA" id="ARBA00023136"/>
    </source>
</evidence>
<keyword evidence="5 7" id="KW-1133">Transmembrane helix</keyword>
<evidence type="ECO:0000256" key="7">
    <source>
        <dbReference type="SAM" id="Phobius"/>
    </source>
</evidence>
<keyword evidence="10" id="KW-1185">Reference proteome</keyword>
<feature type="domain" description="SSD" evidence="8">
    <location>
        <begin position="205"/>
        <end position="330"/>
    </location>
</feature>
<dbReference type="PROSITE" id="PS50156">
    <property type="entry name" value="SSD"/>
    <property type="match status" value="1"/>
</dbReference>
<comment type="similarity">
    <text evidence="2">Belongs to the resistance-nodulation-cell division (RND) (TC 2.A.6) family. MmpL subfamily.</text>
</comment>
<dbReference type="PANTHER" id="PTHR33406:SF11">
    <property type="entry name" value="MEMBRANE PROTEIN SCO6666-RELATED"/>
    <property type="match status" value="1"/>
</dbReference>
<feature type="transmembrane region" description="Helical" evidence="7">
    <location>
        <begin position="526"/>
        <end position="546"/>
    </location>
</feature>
<feature type="transmembrane region" description="Helical" evidence="7">
    <location>
        <begin position="371"/>
        <end position="391"/>
    </location>
</feature>
<dbReference type="AlphaFoldDB" id="A0A934SK38"/>
<dbReference type="InterPro" id="IPR004869">
    <property type="entry name" value="MMPL_dom"/>
</dbReference>
<evidence type="ECO:0000259" key="8">
    <source>
        <dbReference type="PROSITE" id="PS50156"/>
    </source>
</evidence>
<evidence type="ECO:0000256" key="3">
    <source>
        <dbReference type="ARBA" id="ARBA00022475"/>
    </source>
</evidence>
<feature type="transmembrane region" description="Helical" evidence="7">
    <location>
        <begin position="308"/>
        <end position="331"/>
    </location>
</feature>
<accession>A0A934SK38</accession>
<dbReference type="PANTHER" id="PTHR33406">
    <property type="entry name" value="MEMBRANE PROTEIN MJ1562-RELATED"/>
    <property type="match status" value="1"/>
</dbReference>
<comment type="subcellular location">
    <subcellularLocation>
        <location evidence="1">Cell membrane</location>
        <topology evidence="1">Multi-pass membrane protein</topology>
    </subcellularLocation>
</comment>
<dbReference type="RefSeq" id="WP_200554713.1">
    <property type="nucleotide sequence ID" value="NZ_JAEPES010000001.1"/>
</dbReference>
<evidence type="ECO:0000256" key="5">
    <source>
        <dbReference type="ARBA" id="ARBA00022989"/>
    </source>
</evidence>
<feature type="transmembrane region" description="Helical" evidence="7">
    <location>
        <begin position="558"/>
        <end position="579"/>
    </location>
</feature>
<feature type="transmembrane region" description="Helical" evidence="7">
    <location>
        <begin position="234"/>
        <end position="252"/>
    </location>
</feature>
<keyword evidence="3" id="KW-1003">Cell membrane</keyword>
<evidence type="ECO:0000313" key="10">
    <source>
        <dbReference type="Proteomes" id="UP000636458"/>
    </source>
</evidence>
<evidence type="ECO:0000256" key="2">
    <source>
        <dbReference type="ARBA" id="ARBA00010157"/>
    </source>
</evidence>
<reference evidence="9" key="1">
    <citation type="submission" date="2021-01" db="EMBL/GenBank/DDBJ databases">
        <title>Lacisediminihabitans sp. nov. strain G11-30, isolated from Antarctic Soil.</title>
        <authorList>
            <person name="Li J."/>
        </authorList>
    </citation>
    <scope>NUCLEOTIDE SEQUENCE</scope>
    <source>
        <strain evidence="9">G11-30</strain>
    </source>
</reference>
<dbReference type="InterPro" id="IPR000731">
    <property type="entry name" value="SSD"/>
</dbReference>
<protein>
    <submittedName>
        <fullName evidence="9">MMPL family transporter</fullName>
    </submittedName>
</protein>
<gene>
    <name evidence="9" type="ORF">IV501_01905</name>
</gene>
<feature type="transmembrane region" description="Helical" evidence="7">
    <location>
        <begin position="273"/>
        <end position="302"/>
    </location>
</feature>
<evidence type="ECO:0000256" key="4">
    <source>
        <dbReference type="ARBA" id="ARBA00022692"/>
    </source>
</evidence>
<name>A0A934SK38_9MICO</name>
<dbReference type="SUPFAM" id="SSF82866">
    <property type="entry name" value="Multidrug efflux transporter AcrB transmembrane domain"/>
    <property type="match status" value="2"/>
</dbReference>
<dbReference type="EMBL" id="JAEPES010000001">
    <property type="protein sequence ID" value="MBK4346377.1"/>
    <property type="molecule type" value="Genomic_DNA"/>
</dbReference>
<dbReference type="InterPro" id="IPR050545">
    <property type="entry name" value="Mycobact_MmpL"/>
</dbReference>
<evidence type="ECO:0000313" key="9">
    <source>
        <dbReference type="EMBL" id="MBK4346377.1"/>
    </source>
</evidence>
<dbReference type="InterPro" id="IPR027417">
    <property type="entry name" value="P-loop_NTPase"/>
</dbReference>
<keyword evidence="6 7" id="KW-0472">Membrane</keyword>
<feature type="transmembrane region" description="Helical" evidence="7">
    <location>
        <begin position="591"/>
        <end position="615"/>
    </location>
</feature>
<feature type="transmembrane region" description="Helical" evidence="7">
    <location>
        <begin position="636"/>
        <end position="658"/>
    </location>
</feature>
<sequence>MATLLYRLGRFSFRRPWLIIGVWLLLAVGVIGGGVALGGQTQESFAIPGTESQAALDRLDAVFPSVAGASAQAVVEAPDGASVSDPTYKAAITAMDDKIATIDGVSSVLSPFSEYATGAISSDGQYARSQIQLDGTAADVKPATLTELKATAKIGEDAGLTVAFGGQVFSDNSFGISITEVIGVVFAGIVLLITFGSLIAAGMPLLSALLGVGIVTGGISVISAFTTVSSSAPLLALMIGLAVGIDYCLFILSRHRNQLAQGVDPEESAATAVGTAGSAVVFAGVTVIIALLGLLVVGIPFLSVMGVGAAFAVLIAIGVATTLVPALLGLAKGRLAPKPGSRAFARANVHDEGSKPTLGLRWVRGVMKRPVLALIAVVAVLGVLAIPALSLDLSLPDGASEPKGSTQRQAYEMIKEGFGAGYNGPLIVAVDITQTTNIEKDLAGIADDLKTLPDVEMVSQGIPDATLDTAIIQVTPSSAPDAPATKALVQSIRDLQPKIKDSYDTPISVTGATAVGIDISNRLSGALLPFGAIVVGLSIILLMMVFRSVLVPIKAAVGFLLSVLASFGVVVAIFQWGWFADVFNVENPGPILSFMPILLMAVLFGLAMDYEVFLVSGMREAYVHSGNAREAVGKGFANGARVVTAAALIMFFVFIAFVPDGSGTIKPIAMGLATGVAFDAFLVRMTLVPAVMTLLGKAAWWMPKWLQKLLPNMDIEGENLREHREAVGWALDQRGLAISAEALRAGTEEYAVRPLDLAVAPGGLLLISGETTDRRLLTATLAGRLDVQSGRAQVAGHPLPSEAGAVSRLVAMADVAGLERSESTLSLGQLLEERLQLTQPWYRTFTIGPFGMGRRVQRWIARINAAMLAVDPMSIGVTAATTLDALPQRERAVALAAVALAEGTPVVVLDQLDTFAVEDDETQFIRTVCRLARTETTIVLSTPVPVRVASLSTSDGRALVGIDLFENASSTGAATTGATL</sequence>
<keyword evidence="4 7" id="KW-0812">Transmembrane</keyword>
<organism evidence="9 10">
    <name type="scientific">Lacisediminihabitans changchengi</name>
    <dbReference type="NCBI Taxonomy" id="2787634"/>
    <lineage>
        <taxon>Bacteria</taxon>
        <taxon>Bacillati</taxon>
        <taxon>Actinomycetota</taxon>
        <taxon>Actinomycetes</taxon>
        <taxon>Micrococcales</taxon>
        <taxon>Microbacteriaceae</taxon>
        <taxon>Lacisediminihabitans</taxon>
    </lineage>
</organism>
<dbReference type="Gene3D" id="3.40.50.300">
    <property type="entry name" value="P-loop containing nucleotide triphosphate hydrolases"/>
    <property type="match status" value="1"/>
</dbReference>
<feature type="transmembrane region" description="Helical" evidence="7">
    <location>
        <begin position="670"/>
        <end position="695"/>
    </location>
</feature>
<comment type="caution">
    <text evidence="9">The sequence shown here is derived from an EMBL/GenBank/DDBJ whole genome shotgun (WGS) entry which is preliminary data.</text>
</comment>
<dbReference type="Proteomes" id="UP000636458">
    <property type="component" value="Unassembled WGS sequence"/>
</dbReference>
<evidence type="ECO:0000256" key="1">
    <source>
        <dbReference type="ARBA" id="ARBA00004651"/>
    </source>
</evidence>
<dbReference type="Pfam" id="PF03176">
    <property type="entry name" value="MMPL"/>
    <property type="match status" value="2"/>
</dbReference>